<proteinExistence type="predicted"/>
<comment type="caution">
    <text evidence="1">The sequence shown here is derived from an EMBL/GenBank/DDBJ whole genome shotgun (WGS) entry which is preliminary data.</text>
</comment>
<accession>A0AB73FRB4</accession>
<gene>
    <name evidence="1" type="ORF">WJ53_22270</name>
</gene>
<dbReference type="Proteomes" id="UP000061665">
    <property type="component" value="Unassembled WGS sequence"/>
</dbReference>
<evidence type="ECO:0000313" key="2">
    <source>
        <dbReference type="Proteomes" id="UP000061665"/>
    </source>
</evidence>
<dbReference type="AlphaFoldDB" id="A0AB73FRB4"/>
<evidence type="ECO:0000313" key="1">
    <source>
        <dbReference type="EMBL" id="KVM19851.1"/>
    </source>
</evidence>
<dbReference type="EMBL" id="LOZE01000138">
    <property type="protein sequence ID" value="KVM19851.1"/>
    <property type="molecule type" value="Genomic_DNA"/>
</dbReference>
<reference evidence="1 2" key="1">
    <citation type="submission" date="2015-11" db="EMBL/GenBank/DDBJ databases">
        <title>Expanding the genomic diversity of Burkholderia species for the development of highly accurate diagnostics.</title>
        <authorList>
            <person name="Sahl J."/>
            <person name="Keim P."/>
            <person name="Wagner D."/>
        </authorList>
    </citation>
    <scope>NUCLEOTIDE SEQUENCE [LARGE SCALE GENOMIC DNA]</scope>
    <source>
        <strain evidence="1 2">MSMB2058</strain>
    </source>
</reference>
<sequence length="313" mass="34492">MGRPPVVDRARISAWIDLQKRIHAIDRGSLPKPLEVRGEGIFGNSIRHVEWLDRWDDAQFEIDGLVRTSGGLRRSRLACPDGRLAQCRRIDGFEFDITDIEGIGNSKSSDRSFASVRAFGHDFATYDKASVDVAGLSRMLSHREVRILRRDPGDAVGVRLWDGRLFLYNAGGSHHFAGAHYIASEIKMGIPLRARLEVIELRIPAIRWLLAQFIPIAVPRAIANELVRKVALVLGAAYALSIPGGLVQDAELLLIPAVGTPSALVADLFERSGMPAVSDWFDALMQAQRVHGATFSQRFPSALLTSMADLEPV</sequence>
<organism evidence="1 2">
    <name type="scientific">Burkholderia ubonensis</name>
    <dbReference type="NCBI Taxonomy" id="101571"/>
    <lineage>
        <taxon>Bacteria</taxon>
        <taxon>Pseudomonadati</taxon>
        <taxon>Pseudomonadota</taxon>
        <taxon>Betaproteobacteria</taxon>
        <taxon>Burkholderiales</taxon>
        <taxon>Burkholderiaceae</taxon>
        <taxon>Burkholderia</taxon>
        <taxon>Burkholderia cepacia complex</taxon>
    </lineage>
</organism>
<protein>
    <submittedName>
        <fullName evidence="1">Uncharacterized protein</fullName>
    </submittedName>
</protein>
<name>A0AB73FRB4_9BURK</name>
<dbReference type="InterPro" id="IPR046507">
    <property type="entry name" value="DUF6685"/>
</dbReference>
<dbReference type="Pfam" id="PF20390">
    <property type="entry name" value="DUF6685"/>
    <property type="match status" value="1"/>
</dbReference>